<feature type="region of interest" description="Disordered" evidence="1">
    <location>
        <begin position="58"/>
        <end position="78"/>
    </location>
</feature>
<gene>
    <name evidence="2" type="ORF">GA0070607_3197</name>
</gene>
<sequence length="360" mass="36258">MPAGRIGAHRLVRAGRLDACRLVRHVRLGDPAGRGIARGRPGGRLAILSGPGRCPAAAPARAVPARPGPVRFDGRRLPRPGCVPGPGALGGAPRLGIVGVPGGPVGGAPRLTRCLRRERVAPAARRGWRFVGGRPLGGGCAEAGRDLEARGGGADGWHLDAGWRGGGQAGVGPAGAVAGGGVDRGVSGRAAVRLAGPMLLRRRRTLGGHHQAVAGRVAPVLGGRPRRSAHRRRSTSRRFGARMVDAVGLGTRVADAVGVVAIDPGGRLGGAGQPGQGCWQVAVPGGGRTPTGGGLGLPARRLFPGILVLRGPGPPARRGRPPAAGAARVVVLTRSVTVLSRGGGSGLPCFTHRALLGRPR</sequence>
<accession>A0A1C4W6E2</accession>
<protein>
    <submittedName>
        <fullName evidence="2">Uncharacterized protein</fullName>
    </submittedName>
</protein>
<dbReference type="EMBL" id="LT607412">
    <property type="protein sequence ID" value="SCE91806.1"/>
    <property type="molecule type" value="Genomic_DNA"/>
</dbReference>
<name>A0A1C4W6E2_9ACTN</name>
<proteinExistence type="predicted"/>
<evidence type="ECO:0000313" key="2">
    <source>
        <dbReference type="EMBL" id="SCE91806.1"/>
    </source>
</evidence>
<feature type="compositionally biased region" description="Low complexity" evidence="1">
    <location>
        <begin position="58"/>
        <end position="71"/>
    </location>
</feature>
<evidence type="ECO:0000256" key="1">
    <source>
        <dbReference type="SAM" id="MobiDB-lite"/>
    </source>
</evidence>
<keyword evidence="3" id="KW-1185">Reference proteome</keyword>
<organism evidence="2 3">
    <name type="scientific">Micromonospora coriariae</name>
    <dbReference type="NCBI Taxonomy" id="285665"/>
    <lineage>
        <taxon>Bacteria</taxon>
        <taxon>Bacillati</taxon>
        <taxon>Actinomycetota</taxon>
        <taxon>Actinomycetes</taxon>
        <taxon>Micromonosporales</taxon>
        <taxon>Micromonosporaceae</taxon>
        <taxon>Micromonospora</taxon>
    </lineage>
</organism>
<dbReference type="AlphaFoldDB" id="A0A1C4W6E2"/>
<dbReference type="Proteomes" id="UP000198243">
    <property type="component" value="Chromosome I"/>
</dbReference>
<evidence type="ECO:0000313" key="3">
    <source>
        <dbReference type="Proteomes" id="UP000198243"/>
    </source>
</evidence>
<reference evidence="3" key="1">
    <citation type="submission" date="2016-06" db="EMBL/GenBank/DDBJ databases">
        <authorList>
            <person name="Varghese N."/>
            <person name="Submissions Spin"/>
        </authorList>
    </citation>
    <scope>NUCLEOTIDE SEQUENCE [LARGE SCALE GENOMIC DNA]</scope>
    <source>
        <strain evidence="3">DSM 44875</strain>
    </source>
</reference>